<dbReference type="InterPro" id="IPR006026">
    <property type="entry name" value="Peptidase_Metallo"/>
</dbReference>
<keyword evidence="1 6" id="KW-0645">Protease</keyword>
<evidence type="ECO:0000313" key="9">
    <source>
        <dbReference type="EMBL" id="KAB7501147.1"/>
    </source>
</evidence>
<protein>
    <recommendedName>
        <fullName evidence="7">Metalloendopeptidase</fullName>
        <ecNumber evidence="7">3.4.24.-</ecNumber>
    </recommendedName>
</protein>
<evidence type="ECO:0000256" key="6">
    <source>
        <dbReference type="PROSITE-ProRule" id="PRU01211"/>
    </source>
</evidence>
<dbReference type="OrthoDB" id="291007at2759"/>
<dbReference type="EC" id="3.4.24.-" evidence="7"/>
<keyword evidence="5 6" id="KW-0482">Metalloprotease</keyword>
<keyword evidence="10" id="KW-1185">Reference proteome</keyword>
<dbReference type="Proteomes" id="UP000326759">
    <property type="component" value="Unassembled WGS sequence"/>
</dbReference>
<dbReference type="GO" id="GO:0006508">
    <property type="term" value="P:proteolysis"/>
    <property type="evidence" value="ECO:0007669"/>
    <property type="project" value="UniProtKB-KW"/>
</dbReference>
<evidence type="ECO:0000256" key="4">
    <source>
        <dbReference type="ARBA" id="ARBA00022833"/>
    </source>
</evidence>
<keyword evidence="7" id="KW-0732">Signal</keyword>
<comment type="caution">
    <text evidence="6">Lacks conserved residue(s) required for the propagation of feature annotation.</text>
</comment>
<feature type="binding site" evidence="6">
    <location>
        <position position="180"/>
    </location>
    <ligand>
        <name>Zn(2+)</name>
        <dbReference type="ChEBI" id="CHEBI:29105"/>
        <note>catalytic</note>
    </ligand>
</feature>
<dbReference type="PANTHER" id="PTHR10127">
    <property type="entry name" value="DISCOIDIN, CUB, EGF, LAMININ , AND ZINC METALLOPROTEASE DOMAIN CONTAINING"/>
    <property type="match status" value="1"/>
</dbReference>
<dbReference type="Gene3D" id="3.40.390.10">
    <property type="entry name" value="Collagenase (Catalytic Domain)"/>
    <property type="match status" value="1"/>
</dbReference>
<feature type="binding site" evidence="6">
    <location>
        <position position="186"/>
    </location>
    <ligand>
        <name>Zn(2+)</name>
        <dbReference type="ChEBI" id="CHEBI:29105"/>
        <note>catalytic</note>
    </ligand>
</feature>
<evidence type="ECO:0000313" key="10">
    <source>
        <dbReference type="Proteomes" id="UP000326759"/>
    </source>
</evidence>
<dbReference type="InterPro" id="IPR034035">
    <property type="entry name" value="Astacin-like_dom"/>
</dbReference>
<dbReference type="InterPro" id="IPR001506">
    <property type="entry name" value="Peptidase_M12A"/>
</dbReference>
<feature type="domain" description="Peptidase M12A" evidence="8">
    <location>
        <begin position="86"/>
        <end position="281"/>
    </location>
</feature>
<dbReference type="GO" id="GO:0004222">
    <property type="term" value="F:metalloendopeptidase activity"/>
    <property type="evidence" value="ECO:0007669"/>
    <property type="project" value="UniProtKB-UniRule"/>
</dbReference>
<feature type="binding site" evidence="6">
    <location>
        <position position="176"/>
    </location>
    <ligand>
        <name>Zn(2+)</name>
        <dbReference type="ChEBI" id="CHEBI:29105"/>
        <note>catalytic</note>
    </ligand>
</feature>
<dbReference type="InterPro" id="IPR024079">
    <property type="entry name" value="MetalloPept_cat_dom_sf"/>
</dbReference>
<feature type="chain" id="PRO_5024472026" description="Metalloendopeptidase" evidence="7">
    <location>
        <begin position="26"/>
        <end position="285"/>
    </location>
</feature>
<sequence>MQTGTIQKWLGLYIIFLSQLHLIISAPRKGNPDELGSEVQGDIKSPLRCRNAPRKGYQDEWGSEVQGDIKIPHRCRNATIKGNAEKLLPYWERSWPDGIVPYMFGDIFAENSKPSCVKRPWKRTTILRITVYNLLKELTKQTMSEKDCWSDIGKKGGLQKINLPQVCIEQFGTVLHELYHCLGFYHEQARHDRDNYVEIMWDNIEKEEKYNFDCYGPDIVGTFGEEYDYMSLMHYAPYDFAIDVEKPTIITKDPKYQDLIGKTQKLSDTDLRKLLKMYNCPNADS</sequence>
<organism evidence="9 10">
    <name type="scientific">Armadillidium nasatum</name>
    <dbReference type="NCBI Taxonomy" id="96803"/>
    <lineage>
        <taxon>Eukaryota</taxon>
        <taxon>Metazoa</taxon>
        <taxon>Ecdysozoa</taxon>
        <taxon>Arthropoda</taxon>
        <taxon>Crustacea</taxon>
        <taxon>Multicrustacea</taxon>
        <taxon>Malacostraca</taxon>
        <taxon>Eumalacostraca</taxon>
        <taxon>Peracarida</taxon>
        <taxon>Isopoda</taxon>
        <taxon>Oniscidea</taxon>
        <taxon>Crinocheta</taxon>
        <taxon>Armadillidiidae</taxon>
        <taxon>Armadillidium</taxon>
    </lineage>
</organism>
<keyword evidence="4 6" id="KW-0862">Zinc</keyword>
<dbReference type="Pfam" id="PF01400">
    <property type="entry name" value="Astacin"/>
    <property type="match status" value="1"/>
</dbReference>
<evidence type="ECO:0000256" key="7">
    <source>
        <dbReference type="RuleBase" id="RU361183"/>
    </source>
</evidence>
<name>A0A5N5T4N0_9CRUS</name>
<reference evidence="9 10" key="1">
    <citation type="journal article" date="2019" name="PLoS Biol.">
        <title>Sex chromosomes control vertical transmission of feminizing Wolbachia symbionts in an isopod.</title>
        <authorList>
            <person name="Becking T."/>
            <person name="Chebbi M.A."/>
            <person name="Giraud I."/>
            <person name="Moumen B."/>
            <person name="Laverre T."/>
            <person name="Caubet Y."/>
            <person name="Peccoud J."/>
            <person name="Gilbert C."/>
            <person name="Cordaux R."/>
        </authorList>
    </citation>
    <scope>NUCLEOTIDE SEQUENCE [LARGE SCALE GENOMIC DNA]</scope>
    <source>
        <strain evidence="9">ANa2</strain>
        <tissue evidence="9">Whole body excluding digestive tract and cuticle</tissue>
    </source>
</reference>
<feature type="active site" evidence="6">
    <location>
        <position position="177"/>
    </location>
</feature>
<evidence type="ECO:0000259" key="8">
    <source>
        <dbReference type="PROSITE" id="PS51864"/>
    </source>
</evidence>
<comment type="caution">
    <text evidence="9">The sequence shown here is derived from an EMBL/GenBank/DDBJ whole genome shotgun (WGS) entry which is preliminary data.</text>
</comment>
<dbReference type="CDD" id="cd04280">
    <property type="entry name" value="ZnMc_astacin_like"/>
    <property type="match status" value="1"/>
</dbReference>
<proteinExistence type="predicted"/>
<dbReference type="PRINTS" id="PR00480">
    <property type="entry name" value="ASTACIN"/>
</dbReference>
<evidence type="ECO:0000256" key="1">
    <source>
        <dbReference type="ARBA" id="ARBA00022670"/>
    </source>
</evidence>
<comment type="cofactor">
    <cofactor evidence="6 7">
        <name>Zn(2+)</name>
        <dbReference type="ChEBI" id="CHEBI:29105"/>
    </cofactor>
    <text evidence="6 7">Binds 1 zinc ion per subunit.</text>
</comment>
<keyword evidence="2 6" id="KW-0479">Metal-binding</keyword>
<dbReference type="PROSITE" id="PS51864">
    <property type="entry name" value="ASTACIN"/>
    <property type="match status" value="1"/>
</dbReference>
<dbReference type="EMBL" id="SEYY01011569">
    <property type="protein sequence ID" value="KAB7501147.1"/>
    <property type="molecule type" value="Genomic_DNA"/>
</dbReference>
<evidence type="ECO:0000256" key="2">
    <source>
        <dbReference type="ARBA" id="ARBA00022723"/>
    </source>
</evidence>
<dbReference type="SMART" id="SM00235">
    <property type="entry name" value="ZnMc"/>
    <property type="match status" value="1"/>
</dbReference>
<dbReference type="GO" id="GO:0008270">
    <property type="term" value="F:zinc ion binding"/>
    <property type="evidence" value="ECO:0007669"/>
    <property type="project" value="UniProtKB-UniRule"/>
</dbReference>
<dbReference type="PANTHER" id="PTHR10127:SF780">
    <property type="entry name" value="METALLOENDOPEPTIDASE"/>
    <property type="match status" value="1"/>
</dbReference>
<evidence type="ECO:0000256" key="5">
    <source>
        <dbReference type="ARBA" id="ARBA00023049"/>
    </source>
</evidence>
<dbReference type="SUPFAM" id="SSF55486">
    <property type="entry name" value="Metalloproteases ('zincins'), catalytic domain"/>
    <property type="match status" value="1"/>
</dbReference>
<keyword evidence="3 6" id="KW-0378">Hydrolase</keyword>
<accession>A0A5N5T4N0</accession>
<feature type="signal peptide" evidence="7">
    <location>
        <begin position="1"/>
        <end position="25"/>
    </location>
</feature>
<evidence type="ECO:0000256" key="3">
    <source>
        <dbReference type="ARBA" id="ARBA00022801"/>
    </source>
</evidence>
<dbReference type="AlphaFoldDB" id="A0A5N5T4N0"/>
<gene>
    <name evidence="9" type="primary">Mep1a</name>
    <name evidence="9" type="ORF">Anas_02128</name>
</gene>